<keyword evidence="1" id="KW-0805">Transcription regulation</keyword>
<evidence type="ECO:0000256" key="2">
    <source>
        <dbReference type="ARBA" id="ARBA00023125"/>
    </source>
</evidence>
<dbReference type="Pfam" id="PF01638">
    <property type="entry name" value="HxlR"/>
    <property type="match status" value="1"/>
</dbReference>
<proteinExistence type="predicted"/>
<protein>
    <submittedName>
        <fullName evidence="5">DNA-binding transcriptional regulator, HxlR family</fullName>
    </submittedName>
</protein>
<dbReference type="Gene3D" id="1.10.10.10">
    <property type="entry name" value="Winged helix-like DNA-binding domain superfamily/Winged helix DNA-binding domain"/>
    <property type="match status" value="1"/>
</dbReference>
<evidence type="ECO:0000259" key="4">
    <source>
        <dbReference type="PROSITE" id="PS51118"/>
    </source>
</evidence>
<dbReference type="InterPro" id="IPR036390">
    <property type="entry name" value="WH_DNA-bd_sf"/>
</dbReference>
<dbReference type="EMBL" id="FMKA01000057">
    <property type="protein sequence ID" value="SCP99756.1"/>
    <property type="molecule type" value="Genomic_DNA"/>
</dbReference>
<keyword evidence="3" id="KW-0804">Transcription</keyword>
<dbReference type="InterPro" id="IPR002577">
    <property type="entry name" value="HTH_HxlR"/>
</dbReference>
<dbReference type="AlphaFoldDB" id="A0A1D3TZ23"/>
<dbReference type="SUPFAM" id="SSF46785">
    <property type="entry name" value="Winged helix' DNA-binding domain"/>
    <property type="match status" value="1"/>
</dbReference>
<dbReference type="PANTHER" id="PTHR33204">
    <property type="entry name" value="TRANSCRIPTIONAL REGULATOR, MARR FAMILY"/>
    <property type="match status" value="1"/>
</dbReference>
<organism evidence="5 6">
    <name type="scientific">Anaerobium acetethylicum</name>
    <dbReference type="NCBI Taxonomy" id="1619234"/>
    <lineage>
        <taxon>Bacteria</taxon>
        <taxon>Bacillati</taxon>
        <taxon>Bacillota</taxon>
        <taxon>Clostridia</taxon>
        <taxon>Lachnospirales</taxon>
        <taxon>Lachnospiraceae</taxon>
        <taxon>Anaerobium</taxon>
    </lineage>
</organism>
<keyword evidence="2 5" id="KW-0238">DNA-binding</keyword>
<dbReference type="GO" id="GO:0003677">
    <property type="term" value="F:DNA binding"/>
    <property type="evidence" value="ECO:0007669"/>
    <property type="project" value="UniProtKB-KW"/>
</dbReference>
<keyword evidence="6" id="KW-1185">Reference proteome</keyword>
<evidence type="ECO:0000313" key="6">
    <source>
        <dbReference type="Proteomes" id="UP000199315"/>
    </source>
</evidence>
<name>A0A1D3TZ23_9FIRM</name>
<dbReference type="PROSITE" id="PS51118">
    <property type="entry name" value="HTH_HXLR"/>
    <property type="match status" value="1"/>
</dbReference>
<gene>
    <name evidence="5" type="ORF">SAMN05421730_10573</name>
</gene>
<dbReference type="InterPro" id="IPR036388">
    <property type="entry name" value="WH-like_DNA-bd_sf"/>
</dbReference>
<dbReference type="Proteomes" id="UP000199315">
    <property type="component" value="Unassembled WGS sequence"/>
</dbReference>
<accession>A0A1D3TZ23</accession>
<evidence type="ECO:0000313" key="5">
    <source>
        <dbReference type="EMBL" id="SCP99756.1"/>
    </source>
</evidence>
<dbReference type="PANTHER" id="PTHR33204:SF29">
    <property type="entry name" value="TRANSCRIPTIONAL REGULATOR"/>
    <property type="match status" value="1"/>
</dbReference>
<dbReference type="RefSeq" id="WP_207648919.1">
    <property type="nucleotide sequence ID" value="NZ_FMKA01000057.1"/>
</dbReference>
<evidence type="ECO:0000256" key="3">
    <source>
        <dbReference type="ARBA" id="ARBA00023163"/>
    </source>
</evidence>
<dbReference type="STRING" id="1619234.SAMN05421730_10573"/>
<evidence type="ECO:0000256" key="1">
    <source>
        <dbReference type="ARBA" id="ARBA00023015"/>
    </source>
</evidence>
<reference evidence="5 6" key="1">
    <citation type="submission" date="2016-09" db="EMBL/GenBank/DDBJ databases">
        <authorList>
            <person name="Capua I."/>
            <person name="De Benedictis P."/>
            <person name="Joannis T."/>
            <person name="Lombin L.H."/>
            <person name="Cattoli G."/>
        </authorList>
    </citation>
    <scope>NUCLEOTIDE SEQUENCE [LARGE SCALE GENOMIC DNA]</scope>
    <source>
        <strain evidence="5 6">GluBS11</strain>
    </source>
</reference>
<sequence>MNESKKIKCPLEFTLSIVGGKWKMVILWRLLNDNVKRYGEIKKQLSGISHKMLSQQLKELAADGLIKREDYQTVPPRVEYSLTEKGRSLMPLLQLAYEWGKENIEEYMEQAPQKGENAEP</sequence>
<feature type="domain" description="HTH hxlR-type" evidence="4">
    <location>
        <begin position="9"/>
        <end position="108"/>
    </location>
</feature>